<keyword evidence="3" id="KW-1185">Reference proteome</keyword>
<name>C3JBE5_POREA</name>
<organism evidence="2 3">
    <name type="scientific">Porphyromonas endodontalis (strain ATCC 35406 / DSM 24491 / JCM 8526 / CCUG 16442 / BCRC 14492 / NCTC 13058 / HG 370)</name>
    <name type="common">Bacteroides endodontalis</name>
    <dbReference type="NCBI Taxonomy" id="553175"/>
    <lineage>
        <taxon>Bacteria</taxon>
        <taxon>Pseudomonadati</taxon>
        <taxon>Bacteroidota</taxon>
        <taxon>Bacteroidia</taxon>
        <taxon>Bacteroidales</taxon>
        <taxon>Porphyromonadaceae</taxon>
        <taxon>Porphyromonas</taxon>
    </lineage>
</organism>
<proteinExistence type="predicted"/>
<dbReference type="PROSITE" id="PS51257">
    <property type="entry name" value="PROKAR_LIPOPROTEIN"/>
    <property type="match status" value="1"/>
</dbReference>
<dbReference type="Proteomes" id="UP000004295">
    <property type="component" value="Unassembled WGS sequence"/>
</dbReference>
<evidence type="ECO:0000256" key="1">
    <source>
        <dbReference type="SAM" id="SignalP"/>
    </source>
</evidence>
<dbReference type="GeneID" id="93366114"/>
<accession>C3JBE5</accession>
<dbReference type="RefSeq" id="WP_004334221.1">
    <property type="nucleotide sequence ID" value="NZ_ACNN01000026.1"/>
</dbReference>
<feature type="chain" id="PRO_5002928027" evidence="1">
    <location>
        <begin position="20"/>
        <end position="451"/>
    </location>
</feature>
<feature type="signal peptide" evidence="1">
    <location>
        <begin position="1"/>
        <end position="19"/>
    </location>
</feature>
<evidence type="ECO:0000313" key="3">
    <source>
        <dbReference type="Proteomes" id="UP000004295"/>
    </source>
</evidence>
<keyword evidence="1" id="KW-0732">Signal</keyword>
<protein>
    <submittedName>
        <fullName evidence="2">Uncharacterized protein</fullName>
    </submittedName>
</protein>
<dbReference type="EMBL" id="ACNN01000026">
    <property type="protein sequence ID" value="EEN82408.1"/>
    <property type="molecule type" value="Genomic_DNA"/>
</dbReference>
<dbReference type="eggNOG" id="ENOG5033TA3">
    <property type="taxonomic scope" value="Bacteria"/>
</dbReference>
<comment type="caution">
    <text evidence="2">The sequence shown here is derived from an EMBL/GenBank/DDBJ whole genome shotgun (WGS) entry which is preliminary data.</text>
</comment>
<evidence type="ECO:0000313" key="2">
    <source>
        <dbReference type="EMBL" id="EEN82408.1"/>
    </source>
</evidence>
<reference evidence="2 3" key="1">
    <citation type="submission" date="2009-04" db="EMBL/GenBank/DDBJ databases">
        <authorList>
            <person name="Sebastian Y."/>
            <person name="Madupu R."/>
            <person name="Durkin A.S."/>
            <person name="Torralba M."/>
            <person name="Methe B."/>
            <person name="Sutton G.G."/>
            <person name="Strausberg R.L."/>
            <person name="Nelson K.E."/>
        </authorList>
    </citation>
    <scope>NUCLEOTIDE SEQUENCE [LARGE SCALE GENOMIC DNA]</scope>
    <source>
        <strain evidence="3">ATCC 35406 / BCRC 14492 / JCM 8526 / NCTC 13058 / HG 370</strain>
    </source>
</reference>
<sequence length="451" mass="50527">MTRKLFPATLLVVLAFLMAACGKIPSPKPAPILVTLPSSLFGKSYDALEAEAKQLGQIVTKDAEARALTVRINGDQGLARTIYLQFDAEGKYRYAMEKIANTESEGAFVASLLSQGFVQEKTATKLATEGVFVHKQRGWVVFISHRSDSDISYVFAPFDEAITSWSRIDKKEHATGLWAPLMGLDNTLDMVTRFEARMGHTLDPEATMADKGVYSFKTGNPNYPSTRYWFDVKTKSFVEECAIFVAPDKRPKPDDVTEYMRSMGFLITTLSDHGNPVYYNKDTNMAAVAELNKPTDGSAFVPKVQFFKGNPQMADSFMKEELDIPLPILEFGKYTLAEALELYKKQPYFKSLDKNELGDVVNTTSKDFPMMLIWEGEGEYAGKYAMAIVFTDDVRVINSTYIEKFFTGKGWEKYSKSAILTYIDRKNNVMVQVDQSGNFGGLCLAFSPNEF</sequence>
<gene>
    <name evidence="2" type="ORF">POREN0001_1679</name>
</gene>
<dbReference type="AlphaFoldDB" id="C3JBE5"/>